<name>A0A4Z0LA08_9FLAO</name>
<feature type="transmembrane region" description="Helical" evidence="1">
    <location>
        <begin position="105"/>
        <end position="126"/>
    </location>
</feature>
<evidence type="ECO:0000313" key="3">
    <source>
        <dbReference type="Proteomes" id="UP000297407"/>
    </source>
</evidence>
<reference evidence="2 3" key="1">
    <citation type="submission" date="2019-04" db="EMBL/GenBank/DDBJ databases">
        <title>Flavobacterium sp. strain DS2-A Genome sequencing and assembly.</title>
        <authorList>
            <person name="Kim I."/>
        </authorList>
    </citation>
    <scope>NUCLEOTIDE SEQUENCE [LARGE SCALE GENOMIC DNA]</scope>
    <source>
        <strain evidence="2 3">DS2-A</strain>
    </source>
</reference>
<keyword evidence="1" id="KW-1133">Transmembrane helix</keyword>
<evidence type="ECO:0000313" key="2">
    <source>
        <dbReference type="EMBL" id="TGD58671.1"/>
    </source>
</evidence>
<feature type="transmembrane region" description="Helical" evidence="1">
    <location>
        <begin position="12"/>
        <end position="30"/>
    </location>
</feature>
<dbReference type="EMBL" id="SRLH01000003">
    <property type="protein sequence ID" value="TGD58671.1"/>
    <property type="molecule type" value="Genomic_DNA"/>
</dbReference>
<keyword evidence="1" id="KW-0472">Membrane</keyword>
<evidence type="ECO:0000256" key="1">
    <source>
        <dbReference type="SAM" id="Phobius"/>
    </source>
</evidence>
<organism evidence="2 3">
    <name type="scientific">Flavobacterium humi</name>
    <dbReference type="NCBI Taxonomy" id="2562683"/>
    <lineage>
        <taxon>Bacteria</taxon>
        <taxon>Pseudomonadati</taxon>
        <taxon>Bacteroidota</taxon>
        <taxon>Flavobacteriia</taxon>
        <taxon>Flavobacteriales</taxon>
        <taxon>Flavobacteriaceae</taxon>
        <taxon>Flavobacterium</taxon>
    </lineage>
</organism>
<accession>A0A4Z0LA08</accession>
<feature type="transmembrane region" description="Helical" evidence="1">
    <location>
        <begin position="42"/>
        <end position="62"/>
    </location>
</feature>
<comment type="caution">
    <text evidence="2">The sequence shown here is derived from an EMBL/GenBank/DDBJ whole genome shotgun (WGS) entry which is preliminary data.</text>
</comment>
<sequence>MKKEGLKLIGKLTMVIALLYGMHRVFFSVFELDTTQFKYSLLQLYLFFGLFSIVIIALLLVIRQKNLDIVGNTFLLATTIKMVACYLVARPILTNITQGNPLEKWNFFFLFMLFLLLETVATIVILNKKGN</sequence>
<dbReference type="RefSeq" id="WP_135525931.1">
    <property type="nucleotide sequence ID" value="NZ_SRLH01000003.1"/>
</dbReference>
<protein>
    <submittedName>
        <fullName evidence="2">Uncharacterized protein</fullName>
    </submittedName>
</protein>
<proteinExistence type="predicted"/>
<keyword evidence="1" id="KW-0812">Transmembrane</keyword>
<keyword evidence="3" id="KW-1185">Reference proteome</keyword>
<dbReference type="OrthoDB" id="1375605at2"/>
<feature type="transmembrane region" description="Helical" evidence="1">
    <location>
        <begin position="74"/>
        <end position="93"/>
    </location>
</feature>
<gene>
    <name evidence="2" type="ORF">E4635_07085</name>
</gene>
<dbReference type="Proteomes" id="UP000297407">
    <property type="component" value="Unassembled WGS sequence"/>
</dbReference>
<dbReference type="AlphaFoldDB" id="A0A4Z0LA08"/>